<dbReference type="GO" id="GO:0016787">
    <property type="term" value="F:hydrolase activity"/>
    <property type="evidence" value="ECO:0007669"/>
    <property type="project" value="UniProtKB-KW"/>
</dbReference>
<evidence type="ECO:0000259" key="2">
    <source>
        <dbReference type="Pfam" id="PF12697"/>
    </source>
</evidence>
<organism evidence="3 4">
    <name type="scientific">Spirosoma agri</name>
    <dbReference type="NCBI Taxonomy" id="1987381"/>
    <lineage>
        <taxon>Bacteria</taxon>
        <taxon>Pseudomonadati</taxon>
        <taxon>Bacteroidota</taxon>
        <taxon>Cytophagia</taxon>
        <taxon>Cytophagales</taxon>
        <taxon>Cytophagaceae</taxon>
        <taxon>Spirosoma</taxon>
    </lineage>
</organism>
<dbReference type="PANTHER" id="PTHR43798:SF31">
    <property type="entry name" value="AB HYDROLASE SUPERFAMILY PROTEIN YCLE"/>
    <property type="match status" value="1"/>
</dbReference>
<keyword evidence="4" id="KW-1185">Reference proteome</keyword>
<dbReference type="PANTHER" id="PTHR43798">
    <property type="entry name" value="MONOACYLGLYCEROL LIPASE"/>
    <property type="match status" value="1"/>
</dbReference>
<dbReference type="InterPro" id="IPR000073">
    <property type="entry name" value="AB_hydrolase_1"/>
</dbReference>
<evidence type="ECO:0000313" key="4">
    <source>
        <dbReference type="Proteomes" id="UP000477386"/>
    </source>
</evidence>
<name>A0A6M0IRI4_9BACT</name>
<evidence type="ECO:0000256" key="1">
    <source>
        <dbReference type="ARBA" id="ARBA00022801"/>
    </source>
</evidence>
<keyword evidence="1 3" id="KW-0378">Hydrolase</keyword>
<dbReference type="Pfam" id="PF12697">
    <property type="entry name" value="Abhydrolase_6"/>
    <property type="match status" value="1"/>
</dbReference>
<dbReference type="AlphaFoldDB" id="A0A6M0IRI4"/>
<dbReference type="Proteomes" id="UP000477386">
    <property type="component" value="Unassembled WGS sequence"/>
</dbReference>
<gene>
    <name evidence="3" type="ORF">GK091_27020</name>
</gene>
<dbReference type="GO" id="GO:0016020">
    <property type="term" value="C:membrane"/>
    <property type="evidence" value="ECO:0007669"/>
    <property type="project" value="TreeGrafter"/>
</dbReference>
<sequence>MKRIFAITGLLLAVIVVGYTLGPSAHYDAIKDEPITLDPDLVRLEKSIADSESKANLRPDNEARIVWADSLHKVKTPYSIVYIPGFGATWAEGDPIHKQLAQHFGCNLYLARTYGHGVDSPDALKDLTPGKYAGSAERALAIGKELGEKVIVMGTSAGGMLSLYLAAHHPEIHSLILYSPCIAVANPALTLVTKPWGKQILHQVFGGDYVVSSYKQPGRSRYWLPQYHTNGLITLQTMLEEYMTPEQFQKVKQPVFLGYYYKDDAHQDKVVSVAAMLTMFDELGTPVDKKEKVAFPDAGEHVIASHFTSGDLKGVYQATEKFMSDVLKLPAAPLSTPAVAFRSNGGATKK</sequence>
<feature type="domain" description="AB hydrolase-1" evidence="2">
    <location>
        <begin position="80"/>
        <end position="301"/>
    </location>
</feature>
<dbReference type="InterPro" id="IPR029058">
    <property type="entry name" value="AB_hydrolase_fold"/>
</dbReference>
<protein>
    <submittedName>
        <fullName evidence="3">Alpha/beta hydrolase</fullName>
    </submittedName>
</protein>
<dbReference type="SUPFAM" id="SSF53474">
    <property type="entry name" value="alpha/beta-Hydrolases"/>
    <property type="match status" value="1"/>
</dbReference>
<dbReference type="RefSeq" id="WP_164043854.1">
    <property type="nucleotide sequence ID" value="NZ_JAAGNZ010000005.1"/>
</dbReference>
<accession>A0A6M0IRI4</accession>
<reference evidence="3 4" key="1">
    <citation type="submission" date="2020-02" db="EMBL/GenBank/DDBJ databases">
        <title>Draft genome sequence of two Spirosoma agri KCTC 52727 and Spirosoma terrae KCTC 52035.</title>
        <authorList>
            <person name="Rojas J."/>
            <person name="Ambika Manirajan B."/>
            <person name="Ratering S."/>
            <person name="Suarez C."/>
            <person name="Schnell S."/>
        </authorList>
    </citation>
    <scope>NUCLEOTIDE SEQUENCE [LARGE SCALE GENOMIC DNA]</scope>
    <source>
        <strain evidence="3 4">KCTC 52727</strain>
    </source>
</reference>
<dbReference type="InterPro" id="IPR050266">
    <property type="entry name" value="AB_hydrolase_sf"/>
</dbReference>
<comment type="caution">
    <text evidence="3">The sequence shown here is derived from an EMBL/GenBank/DDBJ whole genome shotgun (WGS) entry which is preliminary data.</text>
</comment>
<dbReference type="EMBL" id="JAAGNZ010000005">
    <property type="protein sequence ID" value="NEU70547.1"/>
    <property type="molecule type" value="Genomic_DNA"/>
</dbReference>
<evidence type="ECO:0000313" key="3">
    <source>
        <dbReference type="EMBL" id="NEU70547.1"/>
    </source>
</evidence>
<dbReference type="Gene3D" id="3.40.50.1820">
    <property type="entry name" value="alpha/beta hydrolase"/>
    <property type="match status" value="1"/>
</dbReference>
<proteinExistence type="predicted"/>